<evidence type="ECO:0000256" key="1">
    <source>
        <dbReference type="SAM" id="MobiDB-lite"/>
    </source>
</evidence>
<feature type="compositionally biased region" description="Low complexity" evidence="1">
    <location>
        <begin position="13"/>
        <end position="44"/>
    </location>
</feature>
<feature type="region of interest" description="Disordered" evidence="1">
    <location>
        <begin position="101"/>
        <end position="207"/>
    </location>
</feature>
<dbReference type="AlphaFoldDB" id="A0A150G521"/>
<proteinExistence type="predicted"/>
<feature type="compositionally biased region" description="Low complexity" evidence="1">
    <location>
        <begin position="983"/>
        <end position="1001"/>
    </location>
</feature>
<dbReference type="PROSITE" id="PS50004">
    <property type="entry name" value="C2"/>
    <property type="match status" value="1"/>
</dbReference>
<sequence>MKLTVRNAGRGSGSSPSASAAPSPGGPAPASAPGASSDSGPLASLHVPGGGGGGGGGGVLGAVYVHVAAAKDGSSLFWAAREGGEPVAVRWRPSDGPWRVTLPLESPTLGLPPPPPPSVDHAAERSGSGGNDAWEDAPRAAGSAAAPSSGASRGAAGQSSQASASSESSPTAGGRAREGDGAGRLKGKGSREAAAAAAAPPHVTGPSITLLLSTDPWVYKDASPPGAAHDSPRPRSLVLQVVEARDLAARDWAGTCDPYVRIAYDSRTYRSRTLYNAHHPVWHQTFILRDNPSLLTRRLSLSVFDSGVSRDDSLGSASLNLDMATEHGLQVGGVGNDRWLPLAGVESGWLRVRLAAVPDAPDSDAVERMVAALEGLTRGSGPLLAVTVLGARALSPRPVDQLLGMRDAYVNVSYGGARHVTHVVKQSQNPRWGYTALFAIPPEEQEAAAAAQELQRGLEAGDGEAPSAVSSLASTDNATDSDEAAVSPSPSSSPPPEQQNQQRHDGSPQGPSRGGARGEDAATRQQQHHSQEQQQQRHAAGGKAVSSIPLPPYPRVPGLDAAQQPPSASASPSYSSQPPAAAASHRSSGHPQPAQPAQPGPRLRQTRGSRSAAGGSGSGGLLRLEVKDVDPVPPDDDLGWAELDVRSLLPGPGDSWSGWLPLRRGEGAELQVHVSRLAPLPVPGEGPFALPGVHPDRVQGLAAAAGAGVGGGGGGGGAGGGSGGPGGGRAGASGASIAIPHSSSRDGAGASGVGGTGASGSGEPAPAPASGSAPAPSVQRMLLDSFTDQVRAGNRSASQVGEDLRVRLGQDVIPKMQDWWDGTLRRTTASLTTPADQMADWLRAGGLSAWVAGASAMAGRPPPPPPQRPTALLSTPAATASTPGMDKRPSPSDGGRQKGQAGAAATAAPQTASASGQSGSPPSGGGDSRREAGGGDGGSSAGAGGKGGGARQGGGGGRGSRESGLRSLVARTWEQLLGPPPALQLQPALKQQQQAQQPEGAEGAEGARGGSGQQAQ</sequence>
<dbReference type="PANTHER" id="PTHR47264:SF3">
    <property type="entry name" value="SYNAPTOTAGMIN-5 ISOFORM X1"/>
    <property type="match status" value="1"/>
</dbReference>
<gene>
    <name evidence="3" type="ORF">GPECTOR_64g129</name>
</gene>
<organism evidence="3 4">
    <name type="scientific">Gonium pectorale</name>
    <name type="common">Green alga</name>
    <dbReference type="NCBI Taxonomy" id="33097"/>
    <lineage>
        <taxon>Eukaryota</taxon>
        <taxon>Viridiplantae</taxon>
        <taxon>Chlorophyta</taxon>
        <taxon>core chlorophytes</taxon>
        <taxon>Chlorophyceae</taxon>
        <taxon>CS clade</taxon>
        <taxon>Chlamydomonadales</taxon>
        <taxon>Volvocaceae</taxon>
        <taxon>Gonium</taxon>
    </lineage>
</organism>
<dbReference type="EMBL" id="LSYV01000065">
    <property type="protein sequence ID" value="KXZ44635.1"/>
    <property type="molecule type" value="Genomic_DNA"/>
</dbReference>
<comment type="caution">
    <text evidence="3">The sequence shown here is derived from an EMBL/GenBank/DDBJ whole genome shotgun (WGS) entry which is preliminary data.</text>
</comment>
<feature type="region of interest" description="Disordered" evidence="1">
    <location>
        <begin position="1"/>
        <end position="51"/>
    </location>
</feature>
<dbReference type="InterPro" id="IPR000008">
    <property type="entry name" value="C2_dom"/>
</dbReference>
<dbReference type="Pfam" id="PF00168">
    <property type="entry name" value="C2"/>
    <property type="match status" value="2"/>
</dbReference>
<feature type="compositionally biased region" description="Gly residues" evidence="1">
    <location>
        <begin position="934"/>
        <end position="958"/>
    </location>
</feature>
<protein>
    <recommendedName>
        <fullName evidence="2">C2 domain-containing protein</fullName>
    </recommendedName>
</protein>
<evidence type="ECO:0000259" key="2">
    <source>
        <dbReference type="PROSITE" id="PS50004"/>
    </source>
</evidence>
<feature type="compositionally biased region" description="Low complexity" evidence="1">
    <location>
        <begin position="899"/>
        <end position="921"/>
    </location>
</feature>
<feature type="compositionally biased region" description="Low complexity" evidence="1">
    <location>
        <begin position="761"/>
        <end position="777"/>
    </location>
</feature>
<dbReference type="Gene3D" id="2.60.40.150">
    <property type="entry name" value="C2 domain"/>
    <property type="match status" value="2"/>
</dbReference>
<dbReference type="PANTHER" id="PTHR47264">
    <property type="entry name" value="OS01G0128800 PROTEIN"/>
    <property type="match status" value="1"/>
</dbReference>
<feature type="compositionally biased region" description="Low complexity" evidence="1">
    <location>
        <begin position="561"/>
        <end position="584"/>
    </location>
</feature>
<feature type="region of interest" description="Disordered" evidence="1">
    <location>
        <begin position="459"/>
        <end position="635"/>
    </location>
</feature>
<reference evidence="4" key="1">
    <citation type="journal article" date="2016" name="Nat. Commun.">
        <title>The Gonium pectorale genome demonstrates co-option of cell cycle regulation during the evolution of multicellularity.</title>
        <authorList>
            <person name="Hanschen E.R."/>
            <person name="Marriage T.N."/>
            <person name="Ferris P.J."/>
            <person name="Hamaji T."/>
            <person name="Toyoda A."/>
            <person name="Fujiyama A."/>
            <person name="Neme R."/>
            <person name="Noguchi H."/>
            <person name="Minakuchi Y."/>
            <person name="Suzuki M."/>
            <person name="Kawai-Toyooka H."/>
            <person name="Smith D.R."/>
            <person name="Sparks H."/>
            <person name="Anderson J."/>
            <person name="Bakaric R."/>
            <person name="Luria V."/>
            <person name="Karger A."/>
            <person name="Kirschner M.W."/>
            <person name="Durand P.M."/>
            <person name="Michod R.E."/>
            <person name="Nozaki H."/>
            <person name="Olson B.J."/>
        </authorList>
    </citation>
    <scope>NUCLEOTIDE SEQUENCE [LARGE SCALE GENOMIC DNA]</scope>
    <source>
        <strain evidence="4">NIES-2863</strain>
    </source>
</reference>
<feature type="compositionally biased region" description="Gly residues" evidence="1">
    <location>
        <begin position="713"/>
        <end position="731"/>
    </location>
</feature>
<dbReference type="STRING" id="33097.A0A150G521"/>
<feature type="region of interest" description="Disordered" evidence="1">
    <location>
        <begin position="713"/>
        <end position="777"/>
    </location>
</feature>
<dbReference type="SUPFAM" id="SSF49562">
    <property type="entry name" value="C2 domain (Calcium/lipid-binding domain, CaLB)"/>
    <property type="match status" value="2"/>
</dbReference>
<feature type="compositionally biased region" description="Polar residues" evidence="1">
    <location>
        <begin position="468"/>
        <end position="478"/>
    </location>
</feature>
<dbReference type="CDD" id="cd00030">
    <property type="entry name" value="C2"/>
    <property type="match status" value="1"/>
</dbReference>
<name>A0A150G521_GONPE</name>
<keyword evidence="4" id="KW-1185">Reference proteome</keyword>
<feature type="compositionally biased region" description="Gly residues" evidence="1">
    <location>
        <begin position="1006"/>
        <end position="1016"/>
    </location>
</feature>
<dbReference type="OrthoDB" id="270970at2759"/>
<dbReference type="Proteomes" id="UP000075714">
    <property type="component" value="Unassembled WGS sequence"/>
</dbReference>
<evidence type="ECO:0000313" key="3">
    <source>
        <dbReference type="EMBL" id="KXZ44635.1"/>
    </source>
</evidence>
<feature type="domain" description="C2" evidence="2">
    <location>
        <begin position="220"/>
        <end position="340"/>
    </location>
</feature>
<evidence type="ECO:0000313" key="4">
    <source>
        <dbReference type="Proteomes" id="UP000075714"/>
    </source>
</evidence>
<feature type="region of interest" description="Disordered" evidence="1">
    <location>
        <begin position="855"/>
        <end position="1016"/>
    </location>
</feature>
<dbReference type="SMART" id="SM00239">
    <property type="entry name" value="C2"/>
    <property type="match status" value="2"/>
</dbReference>
<feature type="compositionally biased region" description="Low complexity" evidence="1">
    <location>
        <begin position="139"/>
        <end position="174"/>
    </location>
</feature>
<feature type="compositionally biased region" description="Low complexity" evidence="1">
    <location>
        <begin position="869"/>
        <end position="883"/>
    </location>
</feature>
<feature type="compositionally biased region" description="Gly residues" evidence="1">
    <location>
        <begin position="749"/>
        <end position="760"/>
    </location>
</feature>
<accession>A0A150G521</accession>
<dbReference type="InterPro" id="IPR035892">
    <property type="entry name" value="C2_domain_sf"/>
</dbReference>